<keyword evidence="3" id="KW-1185">Reference proteome</keyword>
<comment type="caution">
    <text evidence="2">The sequence shown here is derived from an EMBL/GenBank/DDBJ whole genome shotgun (WGS) entry which is preliminary data.</text>
</comment>
<dbReference type="NCBIfam" id="TIGR04131">
    <property type="entry name" value="Bac_Flav_CTERM"/>
    <property type="match status" value="1"/>
</dbReference>
<organism evidence="2 3">
    <name type="scientific">Taibaiella chishuiensis</name>
    <dbReference type="NCBI Taxonomy" id="1434707"/>
    <lineage>
        <taxon>Bacteria</taxon>
        <taxon>Pseudomonadati</taxon>
        <taxon>Bacteroidota</taxon>
        <taxon>Chitinophagia</taxon>
        <taxon>Chitinophagales</taxon>
        <taxon>Chitinophagaceae</taxon>
        <taxon>Taibaiella</taxon>
    </lineage>
</organism>
<dbReference type="EMBL" id="PYGD01000010">
    <property type="protein sequence ID" value="PSK89743.1"/>
    <property type="molecule type" value="Genomic_DNA"/>
</dbReference>
<feature type="signal peptide" evidence="1">
    <location>
        <begin position="1"/>
        <end position="21"/>
    </location>
</feature>
<dbReference type="RefSeq" id="WP_106524555.1">
    <property type="nucleotide sequence ID" value="NZ_PYGD01000010.1"/>
</dbReference>
<evidence type="ECO:0000256" key="1">
    <source>
        <dbReference type="SAM" id="SignalP"/>
    </source>
</evidence>
<evidence type="ECO:0000313" key="2">
    <source>
        <dbReference type="EMBL" id="PSK89743.1"/>
    </source>
</evidence>
<protein>
    <submittedName>
        <fullName evidence="2">Gliding motility-associated-like protein</fullName>
    </submittedName>
</protein>
<dbReference type="OrthoDB" id="9765926at2"/>
<evidence type="ECO:0000313" key="3">
    <source>
        <dbReference type="Proteomes" id="UP000240572"/>
    </source>
</evidence>
<proteinExistence type="predicted"/>
<dbReference type="Proteomes" id="UP000240572">
    <property type="component" value="Unassembled WGS sequence"/>
</dbReference>
<accession>A0A2P8CXN7</accession>
<sequence>MKKNLCLFFLFNFIASYCLFAQKVNNIWAFGDKAGIDFNGATPVATTNNMASEGGCASVSDRTGNLLFYTSGLQVWSRNHTQMPNGSGLLADTYALQKAVIVPFINDTNRFYIFHLQSDMDVWGNFTGAVHYSVVDMTLNGGFGDVVTTQKNVPLWTMGGTEHDPPGSGMIAVAGDNCNVWLVTHVTGNDNNNSNIFKVFEITEAGINTTPVVSQTGNVKGPNAYLTSVMKISPDRHKLATTTFTIGAVNGVTVDSSAVELHDFDPATGIVSNSLLLDGYGTFFYNILGVEFSPDGSKLYYSMPFRPLMAPGSGGLFQMDLSLPTLAAIQASRTAVSTTFLLGDLQRAPDDKLYIGYFNSGNTFADRIDNPNAAGTACGYVTPGFALTTPTQVKTMLPAPVVYPVQDTLYSARDTSVCSGSALTLYAPSGYLYYYFQGVESHDTAATVTGTGTYWITYEDHCAWHSDTIRVHSYSFDAGLRDTALCGTAFDFNIEADNSNNPAGTAYQWQDGTAGTTLHIDRPGRYWVKMSLNGCSDTDTVTIASKTVPQFSLGPDQELCTGDQLVLTCPFNADSYSWQDGGHGRNYTVQQAGTYIVTALLDGCEGSDTITISAQDCRCKLLVPNAFSPNADGLNDLFSIYLGCGDVPVKYRISIYNRWGARVFNSYKPDQSWDGYVNGQPADAGTYFYTIDYEDRKGNPFSRKGDVALIR</sequence>
<dbReference type="AlphaFoldDB" id="A0A2P8CXN7"/>
<reference evidence="2 3" key="1">
    <citation type="submission" date="2018-03" db="EMBL/GenBank/DDBJ databases">
        <title>Genomic Encyclopedia of Type Strains, Phase III (KMG-III): the genomes of soil and plant-associated and newly described type strains.</title>
        <authorList>
            <person name="Whitman W."/>
        </authorList>
    </citation>
    <scope>NUCLEOTIDE SEQUENCE [LARGE SCALE GENOMIC DNA]</scope>
    <source>
        <strain evidence="2 3">CGMCC 1.12700</strain>
    </source>
</reference>
<gene>
    <name evidence="2" type="ORF">B0I18_11042</name>
</gene>
<name>A0A2P8CXN7_9BACT</name>
<feature type="chain" id="PRO_5015123081" evidence="1">
    <location>
        <begin position="22"/>
        <end position="711"/>
    </location>
</feature>
<dbReference type="InterPro" id="IPR026341">
    <property type="entry name" value="T9SS_type_B"/>
</dbReference>
<dbReference type="Pfam" id="PF13585">
    <property type="entry name" value="CHU_C"/>
    <property type="match status" value="1"/>
</dbReference>
<keyword evidence="1" id="KW-0732">Signal</keyword>